<dbReference type="InterPro" id="IPR027973">
    <property type="entry name" value="FSAF1-like"/>
</dbReference>
<accession>A0A8K0GCJ0</accession>
<dbReference type="Proteomes" id="UP000801492">
    <property type="component" value="Unassembled WGS sequence"/>
</dbReference>
<reference evidence="2" key="1">
    <citation type="submission" date="2019-08" db="EMBL/GenBank/DDBJ databases">
        <title>The genome of the North American firefly Photinus pyralis.</title>
        <authorList>
            <consortium name="Photinus pyralis genome working group"/>
            <person name="Fallon T.R."/>
            <person name="Sander Lower S.E."/>
            <person name="Weng J.-K."/>
        </authorList>
    </citation>
    <scope>NUCLEOTIDE SEQUENCE</scope>
    <source>
        <strain evidence="2">TRF0915ILg1</strain>
        <tissue evidence="2">Whole body</tissue>
    </source>
</reference>
<feature type="compositionally biased region" description="Basic and acidic residues" evidence="1">
    <location>
        <begin position="151"/>
        <end position="160"/>
    </location>
</feature>
<dbReference type="Pfam" id="PF15375">
    <property type="entry name" value="FSAF1"/>
    <property type="match status" value="1"/>
</dbReference>
<evidence type="ECO:0000256" key="1">
    <source>
        <dbReference type="SAM" id="MobiDB-lite"/>
    </source>
</evidence>
<dbReference type="PANTHER" id="PTHR28366:SF1">
    <property type="entry name" value="CHROMOSOME 1 OPEN READING FRAME 131"/>
    <property type="match status" value="1"/>
</dbReference>
<dbReference type="AlphaFoldDB" id="A0A8K0GCJ0"/>
<name>A0A8K0GCJ0_IGNLU</name>
<dbReference type="EMBL" id="VTPC01006925">
    <property type="protein sequence ID" value="KAF2894539.1"/>
    <property type="molecule type" value="Genomic_DNA"/>
</dbReference>
<comment type="caution">
    <text evidence="2">The sequence shown here is derived from an EMBL/GenBank/DDBJ whole genome shotgun (WGS) entry which is preliminary data.</text>
</comment>
<dbReference type="OrthoDB" id="10067479at2759"/>
<gene>
    <name evidence="2" type="ORF">ILUMI_11633</name>
</gene>
<organism evidence="2 3">
    <name type="scientific">Ignelater luminosus</name>
    <name type="common">Cucubano</name>
    <name type="synonym">Pyrophorus luminosus</name>
    <dbReference type="NCBI Taxonomy" id="2038154"/>
    <lineage>
        <taxon>Eukaryota</taxon>
        <taxon>Metazoa</taxon>
        <taxon>Ecdysozoa</taxon>
        <taxon>Arthropoda</taxon>
        <taxon>Hexapoda</taxon>
        <taxon>Insecta</taxon>
        <taxon>Pterygota</taxon>
        <taxon>Neoptera</taxon>
        <taxon>Endopterygota</taxon>
        <taxon>Coleoptera</taxon>
        <taxon>Polyphaga</taxon>
        <taxon>Elateriformia</taxon>
        <taxon>Elateroidea</taxon>
        <taxon>Elateridae</taxon>
        <taxon>Agrypninae</taxon>
        <taxon>Pyrophorini</taxon>
        <taxon>Ignelater</taxon>
    </lineage>
</organism>
<evidence type="ECO:0000313" key="3">
    <source>
        <dbReference type="Proteomes" id="UP000801492"/>
    </source>
</evidence>
<keyword evidence="3" id="KW-1185">Reference proteome</keyword>
<protein>
    <submittedName>
        <fullName evidence="2">Uncharacterized protein</fullName>
    </submittedName>
</protein>
<feature type="region of interest" description="Disordered" evidence="1">
    <location>
        <begin position="124"/>
        <end position="170"/>
    </location>
</feature>
<dbReference type="PANTHER" id="PTHR28366">
    <property type="entry name" value="CHROMOSOME 1 OPEN READING FRAME 131"/>
    <property type="match status" value="1"/>
</dbReference>
<proteinExistence type="predicted"/>
<sequence length="170" mass="19320">MSDSTLDFIPTRSSRLNKTSQEKFQAVVYNSHKKANAPENNTVHSNVKKVAKVASNNTSFNIKQAKHEVVRFGMSGLDPQEKEEAKVQLAIRLGAKPPKNKCKNYKQLLEERKKEKEATKARLEFQQLGKNQMGKSTAKGKGFDRKRRKQKSDLLDDYGKVKARSNLNRS</sequence>
<evidence type="ECO:0000313" key="2">
    <source>
        <dbReference type="EMBL" id="KAF2894539.1"/>
    </source>
</evidence>
<dbReference type="InterPro" id="IPR052852">
    <property type="entry name" value="SSU_Processome_Comp"/>
</dbReference>